<feature type="compositionally biased region" description="Basic and acidic residues" evidence="1">
    <location>
        <begin position="318"/>
        <end position="335"/>
    </location>
</feature>
<comment type="caution">
    <text evidence="3">The sequence shown here is derived from an EMBL/GenBank/DDBJ whole genome shotgun (WGS) entry which is preliminary data.</text>
</comment>
<evidence type="ECO:0000313" key="4">
    <source>
        <dbReference type="Proteomes" id="UP001212841"/>
    </source>
</evidence>
<evidence type="ECO:0000256" key="1">
    <source>
        <dbReference type="SAM" id="MobiDB-lite"/>
    </source>
</evidence>
<feature type="region of interest" description="Disordered" evidence="1">
    <location>
        <begin position="278"/>
        <end position="358"/>
    </location>
</feature>
<accession>A0AAD5S1Q3</accession>
<feature type="signal peptide" evidence="2">
    <location>
        <begin position="1"/>
        <end position="28"/>
    </location>
</feature>
<dbReference type="AlphaFoldDB" id="A0AAD5S1Q3"/>
<gene>
    <name evidence="3" type="ORF">HK097_004174</name>
</gene>
<feature type="compositionally biased region" description="Basic and acidic residues" evidence="1">
    <location>
        <begin position="278"/>
        <end position="288"/>
    </location>
</feature>
<proteinExistence type="predicted"/>
<sequence length="437" mass="46655">MGRSSHRRHLSNLCLAWIVLSVLGVASPVPVTPPTTQTAVYKDFALIVPANNTLNASLNLGDLAIDSANDGTYYLSTTLLRGTHEFSLLNSQKTHPIPTQFTVNTTTPAIFRYDAPSKGLAWATRLEGEVELLETLPTNGGGVYFVGMARGNVRLPKPRVGWHPTTEAPNTTYHILLGYLPKTNGGFQWQKSIPILHAKNNTDTLPLAPWKVASAVTPEGDLIVAGSFWGKMSLEVDGEVKSFEAEPNKFGTFVVVFGIEIGDVLSYAPNFVKKESGGHVSLRRREEPQGPAQPQGANSKANTPSNPVAGNKNAEPAKPADKAAEPAKPADKPADKTPPAQQPRPSNPSTPAKTSPETTIEVTYVSSITYHACNETYILSTSSFTYTPKSKTASPLTNTILSIPSAITPTITSTTFTTIEVGAINVMGEGVKGVLGK</sequence>
<feature type="non-terminal residue" evidence="3">
    <location>
        <position position="1"/>
    </location>
</feature>
<organism evidence="3 4">
    <name type="scientific">Rhizophlyctis rosea</name>
    <dbReference type="NCBI Taxonomy" id="64517"/>
    <lineage>
        <taxon>Eukaryota</taxon>
        <taxon>Fungi</taxon>
        <taxon>Fungi incertae sedis</taxon>
        <taxon>Chytridiomycota</taxon>
        <taxon>Chytridiomycota incertae sedis</taxon>
        <taxon>Chytridiomycetes</taxon>
        <taxon>Rhizophlyctidales</taxon>
        <taxon>Rhizophlyctidaceae</taxon>
        <taxon>Rhizophlyctis</taxon>
    </lineage>
</organism>
<feature type="compositionally biased region" description="Polar residues" evidence="1">
    <location>
        <begin position="295"/>
        <end position="308"/>
    </location>
</feature>
<feature type="chain" id="PRO_5042240497" evidence="2">
    <location>
        <begin position="29"/>
        <end position="437"/>
    </location>
</feature>
<keyword evidence="4" id="KW-1185">Reference proteome</keyword>
<feature type="compositionally biased region" description="Polar residues" evidence="1">
    <location>
        <begin position="349"/>
        <end position="358"/>
    </location>
</feature>
<evidence type="ECO:0000313" key="3">
    <source>
        <dbReference type="EMBL" id="KAJ3035574.1"/>
    </source>
</evidence>
<dbReference type="EMBL" id="JADGJD010002032">
    <property type="protein sequence ID" value="KAJ3035574.1"/>
    <property type="molecule type" value="Genomic_DNA"/>
</dbReference>
<keyword evidence="2" id="KW-0732">Signal</keyword>
<reference evidence="3" key="1">
    <citation type="submission" date="2020-05" db="EMBL/GenBank/DDBJ databases">
        <title>Phylogenomic resolution of chytrid fungi.</title>
        <authorList>
            <person name="Stajich J.E."/>
            <person name="Amses K."/>
            <person name="Simmons R."/>
            <person name="Seto K."/>
            <person name="Myers J."/>
            <person name="Bonds A."/>
            <person name="Quandt C.A."/>
            <person name="Barry K."/>
            <person name="Liu P."/>
            <person name="Grigoriev I."/>
            <person name="Longcore J.E."/>
            <person name="James T.Y."/>
        </authorList>
    </citation>
    <scope>NUCLEOTIDE SEQUENCE</scope>
    <source>
        <strain evidence="3">JEL0318</strain>
    </source>
</reference>
<dbReference type="Proteomes" id="UP001212841">
    <property type="component" value="Unassembled WGS sequence"/>
</dbReference>
<evidence type="ECO:0000256" key="2">
    <source>
        <dbReference type="SAM" id="SignalP"/>
    </source>
</evidence>
<name>A0AAD5S1Q3_9FUNG</name>
<protein>
    <submittedName>
        <fullName evidence="3">Uncharacterized protein</fullName>
    </submittedName>
</protein>